<dbReference type="Proteomes" id="UP000054988">
    <property type="component" value="Unassembled WGS sequence"/>
</dbReference>
<evidence type="ECO:0000313" key="1">
    <source>
        <dbReference type="EMBL" id="KTB41473.1"/>
    </source>
</evidence>
<dbReference type="AlphaFoldDB" id="A0A0W0FYX0"/>
<accession>A0A0W0FYX0</accession>
<proteinExistence type="predicted"/>
<organism evidence="1 2">
    <name type="scientific">Moniliophthora roreri</name>
    <name type="common">Frosty pod rot fungus</name>
    <name type="synonym">Monilia roreri</name>
    <dbReference type="NCBI Taxonomy" id="221103"/>
    <lineage>
        <taxon>Eukaryota</taxon>
        <taxon>Fungi</taxon>
        <taxon>Dikarya</taxon>
        <taxon>Basidiomycota</taxon>
        <taxon>Agaricomycotina</taxon>
        <taxon>Agaricomycetes</taxon>
        <taxon>Agaricomycetidae</taxon>
        <taxon>Agaricales</taxon>
        <taxon>Marasmiineae</taxon>
        <taxon>Marasmiaceae</taxon>
        <taxon>Moniliophthora</taxon>
    </lineage>
</organism>
<reference evidence="1 2" key="1">
    <citation type="submission" date="2015-12" db="EMBL/GenBank/DDBJ databases">
        <title>Draft genome sequence of Moniliophthora roreri, the causal agent of frosty pod rot of cacao.</title>
        <authorList>
            <person name="Aime M.C."/>
            <person name="Diaz-Valderrama J.R."/>
            <person name="Kijpornyongpan T."/>
            <person name="Phillips-Mora W."/>
        </authorList>
    </citation>
    <scope>NUCLEOTIDE SEQUENCE [LARGE SCALE GENOMIC DNA]</scope>
    <source>
        <strain evidence="1 2">MCA 2952</strain>
    </source>
</reference>
<protein>
    <submittedName>
        <fullName evidence="1">Uncharacterized protein</fullName>
    </submittedName>
</protein>
<name>A0A0W0FYX0_MONRR</name>
<evidence type="ECO:0000313" key="2">
    <source>
        <dbReference type="Proteomes" id="UP000054988"/>
    </source>
</evidence>
<gene>
    <name evidence="1" type="ORF">WG66_5947</name>
</gene>
<comment type="caution">
    <text evidence="1">The sequence shown here is derived from an EMBL/GenBank/DDBJ whole genome shotgun (WGS) entry which is preliminary data.</text>
</comment>
<sequence length="157" mass="17450">MSSISIAQSLRSFVPGVQRRCFMIVYPNPLFWMGLRTGSSSQTTYLLSFGRGHDDMMVAGKNAWAVSYSNKYSTFQAHQDRLEFSKWINILDSGKASGSKKNLRETLIEVLELFPRHTLDSKNGVETAARELDGRIRAVAAGFEEAKKVVGTKVALA</sequence>
<dbReference type="EMBL" id="LATX01001454">
    <property type="protein sequence ID" value="KTB41473.1"/>
    <property type="molecule type" value="Genomic_DNA"/>
</dbReference>